<keyword evidence="2" id="KW-0812">Transmembrane</keyword>
<dbReference type="RefSeq" id="WP_191493595.1">
    <property type="nucleotide sequence ID" value="NZ_JACLYY010000009.1"/>
</dbReference>
<evidence type="ECO:0000313" key="3">
    <source>
        <dbReference type="EMBL" id="MBM6738434.1"/>
    </source>
</evidence>
<feature type="region of interest" description="Disordered" evidence="1">
    <location>
        <begin position="153"/>
        <end position="197"/>
    </location>
</feature>
<feature type="compositionally biased region" description="Low complexity" evidence="1">
    <location>
        <begin position="156"/>
        <end position="194"/>
    </location>
</feature>
<feature type="region of interest" description="Disordered" evidence="1">
    <location>
        <begin position="91"/>
        <end position="119"/>
    </location>
</feature>
<comment type="caution">
    <text evidence="3">The sequence shown here is derived from an EMBL/GenBank/DDBJ whole genome shotgun (WGS) entry which is preliminary data.</text>
</comment>
<dbReference type="InterPro" id="IPR011044">
    <property type="entry name" value="Quino_amine_DH_bsu"/>
</dbReference>
<sequence length="664" mass="72265">MEKKEQEMLEKIRSASEELRVPESLEPARVRELLEKHDREKQAGRSRKQGKAGRFLRSVRGRQVTALAAGLALVCLAGAAYTLSVRESGGAGEADSEAASGAAASGSGQSSGKTGEGELRAAGSYDDVYAYLEEYQEKQEEIEESSGIWGGAQLESASGGATSSSSGVAERSQADSASAAADSGADSYSGSYSDTNVRQAGVDEGDVVKTDGRYIYTLTDEGEITIVDTEGGMKEAGVISEDRQILEFYVADTRLMLLAGAVNDMGEYTDGTALVTYDISDRTEPRKLGEVTQSGSYRSSRMVGDYVYVFTTFYADMFAAQEARESYVPQAGGGLIPESSIYLPETDSPSQYLVMTSTDIKAPDRIADSKALFAGYGELYVSNENIYWYENTSEHNGFSWEYSTLIRKISYKEGRLEAVAKGSVPGTIDDSFSIDEYEGNLRVVTTDESANGLYILDPDLKEIGRLDNLAKGEQVYSARLMGDTGYFVTFRNTDPLFSADLSDPENPQILGELKIPGFSEYLHPYGEGRLLGIGMDADEETGATGGVKLSMFNVSDPADVKEEHTLILENVYSADVLYDYRAALIDTDRNIIGFSAYKGAQEKYYLFSYDPDKGFTCLLEEQVNGSSQRAGRGLYIENVLYVVKGNIIESYGMDDFKKTGDIIL</sequence>
<keyword evidence="4" id="KW-1185">Reference proteome</keyword>
<dbReference type="Pfam" id="PF09826">
    <property type="entry name" value="Beta_propel"/>
    <property type="match status" value="1"/>
</dbReference>
<dbReference type="InterPro" id="IPR019198">
    <property type="entry name" value="Beta_propeller_containing"/>
</dbReference>
<feature type="compositionally biased region" description="Basic and acidic residues" evidence="1">
    <location>
        <begin position="1"/>
        <end position="43"/>
    </location>
</feature>
<feature type="transmembrane region" description="Helical" evidence="2">
    <location>
        <begin position="64"/>
        <end position="83"/>
    </location>
</feature>
<protein>
    <submittedName>
        <fullName evidence="3">Beta-propeller domain-containing protein</fullName>
    </submittedName>
</protein>
<dbReference type="SUPFAM" id="SSF50969">
    <property type="entry name" value="YVTN repeat-like/Quinoprotein amine dehydrogenase"/>
    <property type="match status" value="1"/>
</dbReference>
<proteinExistence type="predicted"/>
<feature type="region of interest" description="Disordered" evidence="1">
    <location>
        <begin position="1"/>
        <end position="54"/>
    </location>
</feature>
<gene>
    <name evidence="3" type="ORF">H7U36_10050</name>
</gene>
<evidence type="ECO:0000313" key="4">
    <source>
        <dbReference type="Proteomes" id="UP000716906"/>
    </source>
</evidence>
<dbReference type="EMBL" id="JACLYY010000009">
    <property type="protein sequence ID" value="MBM6738434.1"/>
    <property type="molecule type" value="Genomic_DNA"/>
</dbReference>
<evidence type="ECO:0000256" key="1">
    <source>
        <dbReference type="SAM" id="MobiDB-lite"/>
    </source>
</evidence>
<keyword evidence="2" id="KW-0472">Membrane</keyword>
<name>A0ABS2E9W5_9FIRM</name>
<evidence type="ECO:0000256" key="2">
    <source>
        <dbReference type="SAM" id="Phobius"/>
    </source>
</evidence>
<reference evidence="3 4" key="1">
    <citation type="journal article" date="2021" name="Sci. Rep.">
        <title>The distribution of antibiotic resistance genes in chicken gut microbiota commensals.</title>
        <authorList>
            <person name="Juricova H."/>
            <person name="Matiasovicova J."/>
            <person name="Kubasova T."/>
            <person name="Cejkova D."/>
            <person name="Rychlik I."/>
        </authorList>
    </citation>
    <scope>NUCLEOTIDE SEQUENCE [LARGE SCALE GENOMIC DNA]</scope>
    <source>
        <strain evidence="3 4">An773</strain>
    </source>
</reference>
<dbReference type="Proteomes" id="UP000716906">
    <property type="component" value="Unassembled WGS sequence"/>
</dbReference>
<accession>A0ABS2E9W5</accession>
<organism evidence="3 4">
    <name type="scientific">Faecalicatena fissicatena</name>
    <dbReference type="NCBI Taxonomy" id="290055"/>
    <lineage>
        <taxon>Bacteria</taxon>
        <taxon>Bacillati</taxon>
        <taxon>Bacillota</taxon>
        <taxon>Clostridia</taxon>
        <taxon>Lachnospirales</taxon>
        <taxon>Lachnospiraceae</taxon>
        <taxon>Faecalicatena</taxon>
    </lineage>
</organism>
<feature type="compositionally biased region" description="Low complexity" evidence="1">
    <location>
        <begin position="97"/>
        <end position="113"/>
    </location>
</feature>
<keyword evidence="2" id="KW-1133">Transmembrane helix</keyword>